<evidence type="ECO:0000259" key="4">
    <source>
        <dbReference type="PROSITE" id="PS50984"/>
    </source>
</evidence>
<dbReference type="InterPro" id="IPR001656">
    <property type="entry name" value="PsdUridine_synth_TruD"/>
</dbReference>
<dbReference type="Gene3D" id="3.30.2350.20">
    <property type="entry name" value="TruD, catalytic domain"/>
    <property type="match status" value="2"/>
</dbReference>
<dbReference type="Proteomes" id="UP000790833">
    <property type="component" value="Unassembled WGS sequence"/>
</dbReference>
<dbReference type="GeneID" id="66117458"/>
<dbReference type="SUPFAM" id="SSF55120">
    <property type="entry name" value="Pseudouridine synthase"/>
    <property type="match status" value="1"/>
</dbReference>
<dbReference type="GO" id="GO:0009982">
    <property type="term" value="F:pseudouridine synthase activity"/>
    <property type="evidence" value="ECO:0007669"/>
    <property type="project" value="InterPro"/>
</dbReference>
<dbReference type="PANTHER" id="PTHR13326">
    <property type="entry name" value="TRNA PSEUDOURIDINE SYNTHASE D"/>
    <property type="match status" value="1"/>
</dbReference>
<dbReference type="NCBIfam" id="TIGR00094">
    <property type="entry name" value="tRNA_TruD_broad"/>
    <property type="match status" value="1"/>
</dbReference>
<gene>
    <name evidence="5" type="ORF">KQ657_004084</name>
</gene>
<keyword evidence="3" id="KW-0413">Isomerase</keyword>
<evidence type="ECO:0000256" key="3">
    <source>
        <dbReference type="ARBA" id="ARBA00023235"/>
    </source>
</evidence>
<dbReference type="EMBL" id="JAHMUF010000005">
    <property type="protein sequence ID" value="KAG7194973.1"/>
    <property type="molecule type" value="Genomic_DNA"/>
</dbReference>
<keyword evidence="2" id="KW-0819">tRNA processing</keyword>
<comment type="caution">
    <text evidence="5">The sequence shown here is derived from an EMBL/GenBank/DDBJ whole genome shotgun (WGS) entry which is preliminary data.</text>
</comment>
<dbReference type="RefSeq" id="XP_043050520.1">
    <property type="nucleotide sequence ID" value="XM_043194769.1"/>
</dbReference>
<evidence type="ECO:0000256" key="1">
    <source>
        <dbReference type="ARBA" id="ARBA00007953"/>
    </source>
</evidence>
<dbReference type="OrthoDB" id="447290at2759"/>
<dbReference type="Pfam" id="PF01142">
    <property type="entry name" value="TruD"/>
    <property type="match status" value="1"/>
</dbReference>
<keyword evidence="6" id="KW-1185">Reference proteome</keyword>
<dbReference type="AlphaFoldDB" id="A0A9P7VBX7"/>
<accession>A0A9P7VBX7</accession>
<evidence type="ECO:0000313" key="6">
    <source>
        <dbReference type="Proteomes" id="UP000790833"/>
    </source>
</evidence>
<reference evidence="5" key="1">
    <citation type="submission" date="2021-03" db="EMBL/GenBank/DDBJ databases">
        <authorList>
            <person name="Palmer J.M."/>
        </authorList>
    </citation>
    <scope>NUCLEOTIDE SEQUENCE</scope>
    <source>
        <strain evidence="5">ARV_011</strain>
    </source>
</reference>
<dbReference type="InterPro" id="IPR020103">
    <property type="entry name" value="PsdUridine_synth_cat_dom_sf"/>
</dbReference>
<evidence type="ECO:0000313" key="5">
    <source>
        <dbReference type="EMBL" id="KAG7194973.1"/>
    </source>
</evidence>
<dbReference type="PROSITE" id="PS01268">
    <property type="entry name" value="UPF0024"/>
    <property type="match status" value="1"/>
</dbReference>
<dbReference type="InterPro" id="IPR011760">
    <property type="entry name" value="PsdUridine_synth_TruD_insert"/>
</dbReference>
<dbReference type="PANTHER" id="PTHR13326:SF21">
    <property type="entry name" value="PSEUDOURIDYLATE SYNTHASE PUS7L"/>
    <property type="match status" value="1"/>
</dbReference>
<dbReference type="GO" id="GO:0008033">
    <property type="term" value="P:tRNA processing"/>
    <property type="evidence" value="ECO:0007669"/>
    <property type="project" value="UniProtKB-KW"/>
</dbReference>
<evidence type="ECO:0000256" key="2">
    <source>
        <dbReference type="ARBA" id="ARBA00022694"/>
    </source>
</evidence>
<dbReference type="PIRSF" id="PIRSF037016">
    <property type="entry name" value="Pseudouridin_synth_euk_prd"/>
    <property type="match status" value="1"/>
</dbReference>
<dbReference type="PROSITE" id="PS50984">
    <property type="entry name" value="TRUD"/>
    <property type="match status" value="1"/>
</dbReference>
<sequence length="686" mass="78234">MAETNGSTKRIIDFEVPEGQKRIKFDQEERAKKVVQETDVGITQYVNTLYQTKGGFFGKIKQRYSDFLVNEIDSNGKVVHLLDEGIDIGKTKKEKRLEKRQQVRADLQGKTPEEVEEIKLLKKEEEEKKPKYDLSEEIRGKMLELITSDELKAIEELFTTGNHFETTTKIEDKQSRGTLHQLFRSGFQNKLETVTTPENTFKIQIAKNDRKGGRRNPQESVNHVDENGVVNYGLGPYKHYLHFNVYKENRETMEVAGTIAKFLRIPYKLINFAGTKDRRGVTCQKFSIHKGKVVRVSSLNKGLKNAVLGGFSYEDSGLRLGDLKGNEFIITIRDVAPLNENEDLNNCVKTCFESLKDKGYINYYGLQRFGTFSVSTHQLGVLILNNKWKEAVELILAEQEVVAPDSIEARRIWAETKNASFALKKMPRRCQAEHSVLTKLSTEPFSGDGEFSSNSYFNSIMAIPRNLRVMYVHAYQSYVWNSVVSKRYELFGSEVQAGDLVLDDKKATATVEEDNDDDFKEDVYESNIVRARALTEEEVSSGKYTIFDVVLPTPGFDIVYPSNEQLRSVYVDVMAKDGLDPFKMGRRVREFSLPGSYRKIMGKPENLSYQIVKYNDEDAVVRTDLELLRAQPESLNRIIDNEEGTKTAVVLRMQLGVSSYATMALREFMKVDTSRLGSSMNVEQAD</sequence>
<dbReference type="CDD" id="cd02576">
    <property type="entry name" value="PseudoU_synth_ScPUS7"/>
    <property type="match status" value="1"/>
</dbReference>
<dbReference type="GO" id="GO:0005634">
    <property type="term" value="C:nucleus"/>
    <property type="evidence" value="ECO:0007669"/>
    <property type="project" value="TreeGrafter"/>
</dbReference>
<protein>
    <recommendedName>
        <fullName evidence="4">TRUD domain-containing protein</fullName>
    </recommendedName>
</protein>
<name>A0A9P7VBX7_9ASCO</name>
<dbReference type="InterPro" id="IPR042214">
    <property type="entry name" value="TruD_catalytic"/>
</dbReference>
<dbReference type="GO" id="GO:0003723">
    <property type="term" value="F:RNA binding"/>
    <property type="evidence" value="ECO:0007669"/>
    <property type="project" value="InterPro"/>
</dbReference>
<dbReference type="InterPro" id="IPR020119">
    <property type="entry name" value="PsdUridine_synth_TruD_CS"/>
</dbReference>
<feature type="domain" description="TRUD" evidence="4">
    <location>
        <begin position="359"/>
        <end position="603"/>
    </location>
</feature>
<proteinExistence type="inferred from homology"/>
<dbReference type="GO" id="GO:0001522">
    <property type="term" value="P:pseudouridine synthesis"/>
    <property type="evidence" value="ECO:0007669"/>
    <property type="project" value="InterPro"/>
</dbReference>
<organism evidence="5 6">
    <name type="scientific">Scheffersomyces spartinae</name>
    <dbReference type="NCBI Taxonomy" id="45513"/>
    <lineage>
        <taxon>Eukaryota</taxon>
        <taxon>Fungi</taxon>
        <taxon>Dikarya</taxon>
        <taxon>Ascomycota</taxon>
        <taxon>Saccharomycotina</taxon>
        <taxon>Pichiomycetes</taxon>
        <taxon>Debaryomycetaceae</taxon>
        <taxon>Scheffersomyces</taxon>
    </lineage>
</organism>
<comment type="similarity">
    <text evidence="1">Belongs to the pseudouridine synthase TruD family.</text>
</comment>